<name>A0AA37SWF5_9ALTE</name>
<gene>
    <name evidence="10" type="ORF">GCM10007852_06070</name>
</gene>
<dbReference type="InterPro" id="IPR052530">
    <property type="entry name" value="NAD(P)H_nitroreductase"/>
</dbReference>
<sequence>MQAIDLLLSRSSQPRLEAPAPAGEALENIIQAGFRAPDHKCLSPWRFVVCQGEGLVRLGSIFKASAESKNADTKVIERASQLPLRAPMVIVGICEYKQCDGVPRVEQIASAACALSAMQMAAVAQGFQGVWRTGAYAQDDFVKDAFGCSEHDEIMGFLYLGSSTLTPREKAKKVIDDFVEFWD</sequence>
<keyword evidence="5 7" id="KW-0560">Oxidoreductase</keyword>
<dbReference type="SUPFAM" id="SSF55469">
    <property type="entry name" value="FMN-dependent nitroreductase-like"/>
    <property type="match status" value="1"/>
</dbReference>
<comment type="caution">
    <text evidence="10">The sequence shown here is derived from an EMBL/GenBank/DDBJ whole genome shotgun (WGS) entry which is preliminary data.</text>
</comment>
<evidence type="ECO:0000256" key="4">
    <source>
        <dbReference type="ARBA" id="ARBA00022857"/>
    </source>
</evidence>
<dbReference type="EC" id="1.-.-.-" evidence="7"/>
<dbReference type="AlphaFoldDB" id="A0AA37SWF5"/>
<dbReference type="Proteomes" id="UP001156601">
    <property type="component" value="Unassembled WGS sequence"/>
</dbReference>
<dbReference type="Gene3D" id="3.40.109.10">
    <property type="entry name" value="NADH Oxidase"/>
    <property type="match status" value="1"/>
</dbReference>
<keyword evidence="2 7" id="KW-0285">Flavoprotein</keyword>
<dbReference type="EMBL" id="BSOT01000005">
    <property type="protein sequence ID" value="GLR69699.1"/>
    <property type="molecule type" value="Genomic_DNA"/>
</dbReference>
<dbReference type="PIRSF" id="PIRSF000232">
    <property type="entry name" value="YdjA"/>
    <property type="match status" value="1"/>
</dbReference>
<dbReference type="Pfam" id="PF00881">
    <property type="entry name" value="Nitroreductase"/>
    <property type="match status" value="1"/>
</dbReference>
<evidence type="ECO:0000313" key="11">
    <source>
        <dbReference type="Proteomes" id="UP001156601"/>
    </source>
</evidence>
<dbReference type="PANTHER" id="PTHR43821">
    <property type="entry name" value="NAD(P)H NITROREDUCTASE YDJA-RELATED"/>
    <property type="match status" value="1"/>
</dbReference>
<feature type="binding site" description="in other chain" evidence="8">
    <location>
        <begin position="10"/>
        <end position="12"/>
    </location>
    <ligand>
        <name>FMN</name>
        <dbReference type="ChEBI" id="CHEBI:58210"/>
        <note>ligand shared between dimeric partners</note>
    </ligand>
</feature>
<keyword evidence="6 7" id="KW-0520">NAD</keyword>
<evidence type="ECO:0000256" key="3">
    <source>
        <dbReference type="ARBA" id="ARBA00022643"/>
    </source>
</evidence>
<evidence type="ECO:0000256" key="1">
    <source>
        <dbReference type="ARBA" id="ARBA00007118"/>
    </source>
</evidence>
<dbReference type="PANTHER" id="PTHR43821:SF1">
    <property type="entry name" value="NAD(P)H NITROREDUCTASE YDJA-RELATED"/>
    <property type="match status" value="1"/>
</dbReference>
<evidence type="ECO:0000256" key="6">
    <source>
        <dbReference type="ARBA" id="ARBA00023027"/>
    </source>
</evidence>
<dbReference type="InterPro" id="IPR000415">
    <property type="entry name" value="Nitroreductase-like"/>
</dbReference>
<feature type="domain" description="Nitroreductase" evidence="9">
    <location>
        <begin position="17"/>
        <end position="161"/>
    </location>
</feature>
<dbReference type="RefSeq" id="WP_284216013.1">
    <property type="nucleotide sequence ID" value="NZ_BSOT01000005.1"/>
</dbReference>
<accession>A0AA37SWF5</accession>
<organism evidence="10 11">
    <name type="scientific">Agaribacter marinus</name>
    <dbReference type="NCBI Taxonomy" id="1431249"/>
    <lineage>
        <taxon>Bacteria</taxon>
        <taxon>Pseudomonadati</taxon>
        <taxon>Pseudomonadota</taxon>
        <taxon>Gammaproteobacteria</taxon>
        <taxon>Alteromonadales</taxon>
        <taxon>Alteromonadaceae</taxon>
        <taxon>Agaribacter</taxon>
    </lineage>
</organism>
<protein>
    <recommendedName>
        <fullName evidence="7">Putative NAD(P)H nitroreductase</fullName>
        <ecNumber evidence="7">1.-.-.-</ecNumber>
    </recommendedName>
</protein>
<dbReference type="GO" id="GO:0016491">
    <property type="term" value="F:oxidoreductase activity"/>
    <property type="evidence" value="ECO:0007669"/>
    <property type="project" value="UniProtKB-UniRule"/>
</dbReference>
<reference evidence="10" key="1">
    <citation type="journal article" date="2014" name="Int. J. Syst. Evol. Microbiol.">
        <title>Complete genome sequence of Corynebacterium casei LMG S-19264T (=DSM 44701T), isolated from a smear-ripened cheese.</title>
        <authorList>
            <consortium name="US DOE Joint Genome Institute (JGI-PGF)"/>
            <person name="Walter F."/>
            <person name="Albersmeier A."/>
            <person name="Kalinowski J."/>
            <person name="Ruckert C."/>
        </authorList>
    </citation>
    <scope>NUCLEOTIDE SEQUENCE</scope>
    <source>
        <strain evidence="10">NBRC 110023</strain>
    </source>
</reference>
<feature type="binding site" description="in other chain" evidence="8">
    <location>
        <begin position="131"/>
        <end position="133"/>
    </location>
    <ligand>
        <name>FMN</name>
        <dbReference type="ChEBI" id="CHEBI:58210"/>
        <note>ligand shared between dimeric partners</note>
    </ligand>
</feature>
<keyword evidence="3 7" id="KW-0288">FMN</keyword>
<evidence type="ECO:0000256" key="5">
    <source>
        <dbReference type="ARBA" id="ARBA00023002"/>
    </source>
</evidence>
<feature type="binding site" evidence="8">
    <location>
        <position position="35"/>
    </location>
    <ligand>
        <name>FMN</name>
        <dbReference type="ChEBI" id="CHEBI:58210"/>
        <note>ligand shared between dimeric partners</note>
    </ligand>
</feature>
<proteinExistence type="inferred from homology"/>
<dbReference type="CDD" id="cd02135">
    <property type="entry name" value="YdjA-like"/>
    <property type="match status" value="1"/>
</dbReference>
<evidence type="ECO:0000256" key="8">
    <source>
        <dbReference type="PIRSR" id="PIRSR000232-1"/>
    </source>
</evidence>
<feature type="binding site" evidence="8">
    <location>
        <position position="39"/>
    </location>
    <ligand>
        <name>FMN</name>
        <dbReference type="ChEBI" id="CHEBI:58210"/>
        <note>ligand shared between dimeric partners</note>
    </ligand>
</feature>
<evidence type="ECO:0000313" key="10">
    <source>
        <dbReference type="EMBL" id="GLR69699.1"/>
    </source>
</evidence>
<comment type="cofactor">
    <cofactor evidence="8">
        <name>FMN</name>
        <dbReference type="ChEBI" id="CHEBI:58210"/>
    </cofactor>
    <text evidence="8">Binds 1 FMN per subunit.</text>
</comment>
<evidence type="ECO:0000256" key="7">
    <source>
        <dbReference type="PIRNR" id="PIRNR000232"/>
    </source>
</evidence>
<dbReference type="InterPro" id="IPR029479">
    <property type="entry name" value="Nitroreductase"/>
</dbReference>
<dbReference type="NCBIfam" id="NF008088">
    <property type="entry name" value="PRK10828.1"/>
    <property type="match status" value="1"/>
</dbReference>
<reference evidence="10" key="2">
    <citation type="submission" date="2023-01" db="EMBL/GenBank/DDBJ databases">
        <title>Draft genome sequence of Agaribacter marinus strain NBRC 110023.</title>
        <authorList>
            <person name="Sun Q."/>
            <person name="Mori K."/>
        </authorList>
    </citation>
    <scope>NUCLEOTIDE SEQUENCE</scope>
    <source>
        <strain evidence="10">NBRC 110023</strain>
    </source>
</reference>
<evidence type="ECO:0000259" key="9">
    <source>
        <dbReference type="Pfam" id="PF00881"/>
    </source>
</evidence>
<comment type="similarity">
    <text evidence="1 7">Belongs to the nitroreductase family.</text>
</comment>
<evidence type="ECO:0000256" key="2">
    <source>
        <dbReference type="ARBA" id="ARBA00022630"/>
    </source>
</evidence>
<dbReference type="InterPro" id="IPR026021">
    <property type="entry name" value="YdjA-like"/>
</dbReference>
<keyword evidence="11" id="KW-1185">Reference proteome</keyword>
<keyword evidence="4 7" id="KW-0521">NADP</keyword>